<gene>
    <name evidence="1" type="ORF">ACFPQA_08780</name>
</gene>
<protein>
    <submittedName>
        <fullName evidence="1">Uncharacterized protein</fullName>
    </submittedName>
</protein>
<evidence type="ECO:0000313" key="1">
    <source>
        <dbReference type="EMBL" id="MFC5545143.1"/>
    </source>
</evidence>
<sequence>MHYPTVYPGKAIAAMKVTTGGTRPLIWVNLAIAARPHNLD</sequence>
<comment type="caution">
    <text evidence="1">The sequence shown here is derived from an EMBL/GenBank/DDBJ whole genome shotgun (WGS) entry which is preliminary data.</text>
</comment>
<keyword evidence="2" id="KW-1185">Reference proteome</keyword>
<name>A0ABW0RL52_9GAMM</name>
<reference evidence="2" key="1">
    <citation type="journal article" date="2019" name="Int. J. Syst. Evol. Microbiol.">
        <title>The Global Catalogue of Microorganisms (GCM) 10K type strain sequencing project: providing services to taxonomists for standard genome sequencing and annotation.</title>
        <authorList>
            <consortium name="The Broad Institute Genomics Platform"/>
            <consortium name="The Broad Institute Genome Sequencing Center for Infectious Disease"/>
            <person name="Wu L."/>
            <person name="Ma J."/>
        </authorList>
    </citation>
    <scope>NUCLEOTIDE SEQUENCE [LARGE SCALE GENOMIC DNA]</scope>
    <source>
        <strain evidence="2">CGMCC 4.1799</strain>
    </source>
</reference>
<dbReference type="Proteomes" id="UP001596055">
    <property type="component" value="Unassembled WGS sequence"/>
</dbReference>
<organism evidence="1 2">
    <name type="scientific">Marinobacter koreensis</name>
    <dbReference type="NCBI Taxonomy" id="335974"/>
    <lineage>
        <taxon>Bacteria</taxon>
        <taxon>Pseudomonadati</taxon>
        <taxon>Pseudomonadota</taxon>
        <taxon>Gammaproteobacteria</taxon>
        <taxon>Pseudomonadales</taxon>
        <taxon>Marinobacteraceae</taxon>
        <taxon>Marinobacter</taxon>
    </lineage>
</organism>
<proteinExistence type="predicted"/>
<dbReference type="EMBL" id="JBHSNL010000001">
    <property type="protein sequence ID" value="MFC5545143.1"/>
    <property type="molecule type" value="Genomic_DNA"/>
</dbReference>
<accession>A0ABW0RL52</accession>
<evidence type="ECO:0000313" key="2">
    <source>
        <dbReference type="Proteomes" id="UP001596055"/>
    </source>
</evidence>
<dbReference type="RefSeq" id="WP_282451779.1">
    <property type="nucleotide sequence ID" value="NZ_JAKZAJ010000002.1"/>
</dbReference>